<dbReference type="AlphaFoldDB" id="A0A8S3WWX6"/>
<comment type="caution">
    <text evidence="3">The sequence shown here is derived from an EMBL/GenBank/DDBJ whole genome shotgun (WGS) entry which is preliminary data.</text>
</comment>
<reference evidence="3" key="1">
    <citation type="submission" date="2021-04" db="EMBL/GenBank/DDBJ databases">
        <authorList>
            <person name="Tunstrom K."/>
        </authorList>
    </citation>
    <scope>NUCLEOTIDE SEQUENCE</scope>
</reference>
<feature type="compositionally biased region" description="Acidic residues" evidence="1">
    <location>
        <begin position="30"/>
        <end position="46"/>
    </location>
</feature>
<dbReference type="PANTHER" id="PTHR46599">
    <property type="entry name" value="PIGGYBAC TRANSPOSABLE ELEMENT-DERIVED PROTEIN 4"/>
    <property type="match status" value="1"/>
</dbReference>
<dbReference type="Proteomes" id="UP000691718">
    <property type="component" value="Unassembled WGS sequence"/>
</dbReference>
<evidence type="ECO:0000313" key="3">
    <source>
        <dbReference type="EMBL" id="CAG4987131.1"/>
    </source>
</evidence>
<gene>
    <name evidence="3" type="ORF">PAPOLLO_LOCUS11402</name>
</gene>
<dbReference type="PANTHER" id="PTHR46599:SF3">
    <property type="entry name" value="PIGGYBAC TRANSPOSABLE ELEMENT-DERIVED PROTEIN 4"/>
    <property type="match status" value="1"/>
</dbReference>
<evidence type="ECO:0000256" key="1">
    <source>
        <dbReference type="SAM" id="MobiDB-lite"/>
    </source>
</evidence>
<feature type="region of interest" description="Disordered" evidence="1">
    <location>
        <begin position="30"/>
        <end position="57"/>
    </location>
</feature>
<evidence type="ECO:0000259" key="2">
    <source>
        <dbReference type="Pfam" id="PF13843"/>
    </source>
</evidence>
<dbReference type="OrthoDB" id="118105at2759"/>
<dbReference type="InterPro" id="IPR029526">
    <property type="entry name" value="PGBD"/>
</dbReference>
<protein>
    <submittedName>
        <fullName evidence="3">(apollo) hypothetical protein</fullName>
    </submittedName>
</protein>
<accession>A0A8S3WWX6</accession>
<name>A0A8S3WWX6_PARAO</name>
<keyword evidence="4" id="KW-1185">Reference proteome</keyword>
<dbReference type="EMBL" id="CAJQZP010000828">
    <property type="protein sequence ID" value="CAG4987131.1"/>
    <property type="molecule type" value="Genomic_DNA"/>
</dbReference>
<dbReference type="Pfam" id="PF13843">
    <property type="entry name" value="DDE_Tnp_1_7"/>
    <property type="match status" value="1"/>
</dbReference>
<proteinExistence type="predicted"/>
<organism evidence="3 4">
    <name type="scientific">Parnassius apollo</name>
    <name type="common">Apollo butterfly</name>
    <name type="synonym">Papilio apollo</name>
    <dbReference type="NCBI Taxonomy" id="110799"/>
    <lineage>
        <taxon>Eukaryota</taxon>
        <taxon>Metazoa</taxon>
        <taxon>Ecdysozoa</taxon>
        <taxon>Arthropoda</taxon>
        <taxon>Hexapoda</taxon>
        <taxon>Insecta</taxon>
        <taxon>Pterygota</taxon>
        <taxon>Neoptera</taxon>
        <taxon>Endopterygota</taxon>
        <taxon>Lepidoptera</taxon>
        <taxon>Glossata</taxon>
        <taxon>Ditrysia</taxon>
        <taxon>Papilionoidea</taxon>
        <taxon>Papilionidae</taxon>
        <taxon>Parnassiinae</taxon>
        <taxon>Parnassini</taxon>
        <taxon>Parnassius</taxon>
        <taxon>Parnassius</taxon>
    </lineage>
</organism>
<feature type="domain" description="PiggyBac transposable element-derived protein" evidence="2">
    <location>
        <begin position="55"/>
        <end position="202"/>
    </location>
</feature>
<evidence type="ECO:0000313" key="4">
    <source>
        <dbReference type="Proteomes" id="UP000691718"/>
    </source>
</evidence>
<sequence>MDSEQGPSGSKRQRKQMFYVTCDSDIEEELYGTNSEDDFQPDEENSASESEGGKDTEVTEKGLAEKVVMQPLQEKLNNGHEICMDNYYNSFSLAKKLLDNNTYCTGTLRKDLKENPLEIVQKTLKKGENCSMFQAGVHVGKGKDKRPVLYITTQYEDGMVPVAKKRGQITHKSEAISKYNDYMSRVDRHYQLLSFYPCERKTTLVSKGSNPHVRAALHQFNEDLQQIFRAT</sequence>